<evidence type="ECO:0000259" key="1">
    <source>
        <dbReference type="Pfam" id="PF13592"/>
    </source>
</evidence>
<dbReference type="AlphaFoldDB" id="A0A937XDI3"/>
<dbReference type="Pfam" id="PF13551">
    <property type="entry name" value="HTH_29"/>
    <property type="match status" value="1"/>
</dbReference>
<dbReference type="InterPro" id="IPR009057">
    <property type="entry name" value="Homeodomain-like_sf"/>
</dbReference>
<dbReference type="InterPro" id="IPR025959">
    <property type="entry name" value="Winged_HTH_dom"/>
</dbReference>
<evidence type="ECO:0000313" key="3">
    <source>
        <dbReference type="Proteomes" id="UP000748308"/>
    </source>
</evidence>
<sequence>MRLPGSARALEARRRRALELVEQGLSLNAAARVLGCAPSSVMRWMEAHRRHGEAGLKVRSAPGRPRRLTAQQEARLLRELLRGPAAHGYGTDLWTTQRIAEVIERKFGVRYHRDHVGRLLGRCGWSPQKPTRLARERDEAAIARWKRTRWPRVKRGLCGWGPTSSS</sequence>
<evidence type="ECO:0000313" key="2">
    <source>
        <dbReference type="EMBL" id="MBM3318564.1"/>
    </source>
</evidence>
<protein>
    <submittedName>
        <fullName evidence="2">IS630 family transposase</fullName>
    </submittedName>
</protein>
<comment type="caution">
    <text evidence="2">The sequence shown here is derived from an EMBL/GenBank/DDBJ whole genome shotgun (WGS) entry which is preliminary data.</text>
</comment>
<feature type="domain" description="Winged helix-turn helix" evidence="1">
    <location>
        <begin position="91"/>
        <end position="148"/>
    </location>
</feature>
<accession>A0A937XDI3</accession>
<dbReference type="EMBL" id="VGIY01000401">
    <property type="protein sequence ID" value="MBM3318564.1"/>
    <property type="molecule type" value="Genomic_DNA"/>
</dbReference>
<dbReference type="Pfam" id="PF13592">
    <property type="entry name" value="HTH_33"/>
    <property type="match status" value="1"/>
</dbReference>
<reference evidence="2" key="1">
    <citation type="submission" date="2019-03" db="EMBL/GenBank/DDBJ databases">
        <title>Lake Tanganyika Metagenome-Assembled Genomes (MAGs).</title>
        <authorList>
            <person name="Tran P."/>
        </authorList>
    </citation>
    <scope>NUCLEOTIDE SEQUENCE</scope>
    <source>
        <strain evidence="2">M_DeepCast_400m_m2_100</strain>
    </source>
</reference>
<dbReference type="NCBIfam" id="NF033545">
    <property type="entry name" value="transpos_IS630"/>
    <property type="match status" value="1"/>
</dbReference>
<gene>
    <name evidence="2" type="ORF">FJY75_12000</name>
</gene>
<dbReference type="SUPFAM" id="SSF46689">
    <property type="entry name" value="Homeodomain-like"/>
    <property type="match status" value="1"/>
</dbReference>
<proteinExistence type="predicted"/>
<dbReference type="InterPro" id="IPR047655">
    <property type="entry name" value="Transpos_IS630-like"/>
</dbReference>
<name>A0A937XDI3_UNCEI</name>
<organism evidence="2 3">
    <name type="scientific">Eiseniibacteriota bacterium</name>
    <dbReference type="NCBI Taxonomy" id="2212470"/>
    <lineage>
        <taxon>Bacteria</taxon>
        <taxon>Candidatus Eiseniibacteriota</taxon>
    </lineage>
</organism>
<dbReference type="Proteomes" id="UP000748308">
    <property type="component" value="Unassembled WGS sequence"/>
</dbReference>